<feature type="transmembrane region" description="Helical" evidence="1">
    <location>
        <begin position="390"/>
        <end position="407"/>
    </location>
</feature>
<dbReference type="Proteomes" id="UP000003244">
    <property type="component" value="Unassembled WGS sequence"/>
</dbReference>
<dbReference type="STRING" id="596315.HMPREF0634_0077"/>
<gene>
    <name evidence="2" type="ORF">HMPREF0634_0077</name>
</gene>
<dbReference type="AlphaFoldDB" id="E0E5A7"/>
<evidence type="ECO:0008006" key="4">
    <source>
        <dbReference type="Google" id="ProtNLM"/>
    </source>
</evidence>
<feature type="transmembrane region" description="Helical" evidence="1">
    <location>
        <begin position="362"/>
        <end position="384"/>
    </location>
</feature>
<keyword evidence="1" id="KW-0812">Transmembrane</keyword>
<keyword evidence="1" id="KW-1133">Transmembrane helix</keyword>
<evidence type="ECO:0000256" key="1">
    <source>
        <dbReference type="SAM" id="Phobius"/>
    </source>
</evidence>
<reference evidence="2 3" key="1">
    <citation type="submission" date="2010-08" db="EMBL/GenBank/DDBJ databases">
        <authorList>
            <person name="Harkins D.M."/>
            <person name="Madupu R."/>
            <person name="Durkin A.S."/>
            <person name="Torralba M."/>
            <person name="Methe B."/>
            <person name="Sutton G.G."/>
            <person name="Nelson K.E."/>
        </authorList>
    </citation>
    <scope>NUCLEOTIDE SEQUENCE [LARGE SCALE GENOMIC DNA]</scope>
    <source>
        <strain evidence="2 3">DSM 17678</strain>
    </source>
</reference>
<name>E0E5A7_9FIRM</name>
<dbReference type="OrthoDB" id="3182597at2"/>
<proteinExistence type="predicted"/>
<dbReference type="PANTHER" id="PTHR37826:SF3">
    <property type="entry name" value="J DOMAIN-CONTAINING PROTEIN"/>
    <property type="match status" value="1"/>
</dbReference>
<dbReference type="PANTHER" id="PTHR37826">
    <property type="entry name" value="FLOTILLIN BAND_7_5 DOMAIN PROTEIN"/>
    <property type="match status" value="1"/>
</dbReference>
<comment type="caution">
    <text evidence="2">The sequence shown here is derived from an EMBL/GenBank/DDBJ whole genome shotgun (WGS) entry which is preliminary data.</text>
</comment>
<sequence>MGESINKANTIAGNDGQNKCPKCGATDISVNPKTGKLRCNFCRFEFEPDLVENRKAQDLEGIEIGAGASKIEEDSQDIVTLKCQSCGAEVVIDTASSTQARCHWCRNTLSINNQIANGAVPDVILPFKVTKEEARDRIAGFVGRRKFFAHPRFRKEFTTENISGVYLPYMIVDMKAHVDLRGVGEETICEYTIGSDDNKKVVYDVDVYNVSRSFDIEIDDLTIESSSDKLDQSNRRKTNNIINSIMPFDTDNVVKYNSNYLRGYTSEKRDTNVEDLNDISRIQGSDIARYSANSSLKKYDRGVRWDQEKFDISGQSWTAAYLPVWLYSYMEKKGSENILHYVAVNARTKETMGSVPINMGRLIFISAIVELFGILIAFLLSMNPNRDSDYVWVFYLLGFIFFIIKYLRYRNSNARHTYERETQYNIKNMETSDQKVRTMHRVDSSSMAEANNNLIRGKRSSFSLDDFKNMVGK</sequence>
<dbReference type="GeneID" id="84801490"/>
<evidence type="ECO:0000313" key="3">
    <source>
        <dbReference type="Proteomes" id="UP000003244"/>
    </source>
</evidence>
<protein>
    <recommendedName>
        <fullName evidence="4">TFIIB zinc-binding protein</fullName>
    </recommendedName>
</protein>
<accession>E0E5A7</accession>
<keyword evidence="1" id="KW-0472">Membrane</keyword>
<evidence type="ECO:0000313" key="2">
    <source>
        <dbReference type="EMBL" id="EFM63916.1"/>
    </source>
</evidence>
<organism evidence="2 3">
    <name type="scientific">Peptostreptococcus stomatis DSM 17678</name>
    <dbReference type="NCBI Taxonomy" id="596315"/>
    <lineage>
        <taxon>Bacteria</taxon>
        <taxon>Bacillati</taxon>
        <taxon>Bacillota</taxon>
        <taxon>Clostridia</taxon>
        <taxon>Peptostreptococcales</taxon>
        <taxon>Peptostreptococcaceae</taxon>
        <taxon>Peptostreptococcus</taxon>
    </lineage>
</organism>
<dbReference type="RefSeq" id="WP_007791444.1">
    <property type="nucleotide sequence ID" value="NZ_ADGQ01000074.1"/>
</dbReference>
<dbReference type="eggNOG" id="COG1645">
    <property type="taxonomic scope" value="Bacteria"/>
</dbReference>
<keyword evidence="3" id="KW-1185">Reference proteome</keyword>
<dbReference type="EMBL" id="ADGQ01000074">
    <property type="protein sequence ID" value="EFM63916.1"/>
    <property type="molecule type" value="Genomic_DNA"/>
</dbReference>